<dbReference type="EMBL" id="MU970199">
    <property type="protein sequence ID" value="KAK9319322.1"/>
    <property type="molecule type" value="Genomic_DNA"/>
</dbReference>
<name>A0ACC3TDU5_9ASCO</name>
<organism evidence="1 2">
    <name type="scientific">Lipomyces orientalis</name>
    <dbReference type="NCBI Taxonomy" id="1233043"/>
    <lineage>
        <taxon>Eukaryota</taxon>
        <taxon>Fungi</taxon>
        <taxon>Dikarya</taxon>
        <taxon>Ascomycota</taxon>
        <taxon>Saccharomycotina</taxon>
        <taxon>Lipomycetes</taxon>
        <taxon>Lipomycetales</taxon>
        <taxon>Lipomycetaceae</taxon>
        <taxon>Lipomyces</taxon>
    </lineage>
</organism>
<dbReference type="Proteomes" id="UP001489719">
    <property type="component" value="Unassembled WGS sequence"/>
</dbReference>
<keyword evidence="2" id="KW-1185">Reference proteome</keyword>
<sequence length="510" mass="57824">MVGLKPHGFKWEKELHRDRFKARYFDGIGLGSTVAAYLLNGATANDIGNMCVEVYKYIVENYEDGCKIWMFGLSRGAYTVRCVAGMINNCGIIDRWQKVQTKEEREKLCSEVYKIYCSPYKEDRPDSPKSATFREIFSRAVDCPIELLGLFDTVGSTGVPSFEAGNGPVYPTLWDQVVSSQVENVYHAVSIHDRLSVFQPCRALADETKPRHPRIEERLFPGCHYDLGRQRFRFLRTFAGSIAEGTVDTLSWPVSREVKPNEVLSNLVLIWMLEKISNTLIGHRRIFGNVDEKIRDLDTQIRNREVSTGSGDVYDQLLDYVPFGYIVDILSLKGLPGGPRAYADGLIKLLLVVRDRRIPDVGADVCDYENFYEQGGQRSDQRLNTLADITDSRYPSKTYDIFKLLHARETDLDKEEEGARRGAEQRRLQQGEKDERHIRELIRQTKHHRLADHDQTLPQNCDATAALVQKAGPTEPQPSQMNQDRNQKQGPTPDITGSNGSQESGSTPRA</sequence>
<evidence type="ECO:0000313" key="1">
    <source>
        <dbReference type="EMBL" id="KAK9319322.1"/>
    </source>
</evidence>
<comment type="caution">
    <text evidence="1">The sequence shown here is derived from an EMBL/GenBank/DDBJ whole genome shotgun (WGS) entry which is preliminary data.</text>
</comment>
<proteinExistence type="predicted"/>
<gene>
    <name evidence="1" type="ORF">V1517DRAFT_332978</name>
</gene>
<protein>
    <submittedName>
        <fullName evidence="1">Uncharacterized protein</fullName>
    </submittedName>
</protein>
<accession>A0ACC3TDU5</accession>
<reference evidence="2" key="1">
    <citation type="journal article" date="2024" name="Front. Bioeng. Biotechnol.">
        <title>Genome-scale model development and genomic sequencing of the oleaginous clade Lipomyces.</title>
        <authorList>
            <person name="Czajka J.J."/>
            <person name="Han Y."/>
            <person name="Kim J."/>
            <person name="Mondo S.J."/>
            <person name="Hofstad B.A."/>
            <person name="Robles A."/>
            <person name="Haridas S."/>
            <person name="Riley R."/>
            <person name="LaButti K."/>
            <person name="Pangilinan J."/>
            <person name="Andreopoulos W."/>
            <person name="Lipzen A."/>
            <person name="Yan J."/>
            <person name="Wang M."/>
            <person name="Ng V."/>
            <person name="Grigoriev I.V."/>
            <person name="Spatafora J.W."/>
            <person name="Magnuson J.K."/>
            <person name="Baker S.E."/>
            <person name="Pomraning K.R."/>
        </authorList>
    </citation>
    <scope>NUCLEOTIDE SEQUENCE [LARGE SCALE GENOMIC DNA]</scope>
    <source>
        <strain evidence="2">CBS 10300</strain>
    </source>
</reference>
<evidence type="ECO:0000313" key="2">
    <source>
        <dbReference type="Proteomes" id="UP001489719"/>
    </source>
</evidence>